<sequence>MAISVASVISEISEITIQSFTPRRQSARGACVNLDIVNSPVRFGGGPNYVGQVHGSLPNDAKNAGNISPGVLG</sequence>
<dbReference type="EMBL" id="JAILYJ010000015">
    <property type="protein sequence ID" value="MBY4632098.1"/>
    <property type="molecule type" value="Genomic_DNA"/>
</dbReference>
<dbReference type="RefSeq" id="WP_222141074.1">
    <property type="nucleotide sequence ID" value="NZ_JAILYI010000012.1"/>
</dbReference>
<gene>
    <name evidence="1" type="ORF">K6M89_22730</name>
</gene>
<dbReference type="Proteomes" id="UP000733858">
    <property type="component" value="Unassembled WGS sequence"/>
</dbReference>
<organism evidence="1 2">
    <name type="scientific">Rhizobium croatiense</name>
    <dbReference type="NCBI Taxonomy" id="2867516"/>
    <lineage>
        <taxon>Bacteria</taxon>
        <taxon>Pseudomonadati</taxon>
        <taxon>Pseudomonadota</taxon>
        <taxon>Alphaproteobacteria</taxon>
        <taxon>Hyphomicrobiales</taxon>
        <taxon>Rhizobiaceae</taxon>
        <taxon>Rhizobium/Agrobacterium group</taxon>
        <taxon>Rhizobium</taxon>
    </lineage>
</organism>
<evidence type="ECO:0000313" key="2">
    <source>
        <dbReference type="Proteomes" id="UP000733858"/>
    </source>
</evidence>
<reference evidence="1 2" key="1">
    <citation type="submission" date="2021-08" db="EMBL/GenBank/DDBJ databases">
        <title>Rhizobium croatiense sp. nov. and Rhizobium redzepovicii sp. nov., two new species isolated from nodules of Phaseolus vulgaris in Croatia.</title>
        <authorList>
            <person name="Rajnovic I."/>
            <person name="Ramirez-Bahena M.H."/>
            <person name="Kajic S."/>
            <person name="Igual M.J."/>
            <person name="Peix A."/>
            <person name="Velazquez E."/>
            <person name="Sikora S."/>
        </authorList>
    </citation>
    <scope>NUCLEOTIDE SEQUENCE [LARGE SCALE GENOMIC DNA]</scope>
    <source>
        <strain evidence="1 2">13T</strain>
    </source>
</reference>
<name>A0ABS7M5C3_9HYPH</name>
<proteinExistence type="predicted"/>
<comment type="caution">
    <text evidence="1">The sequence shown here is derived from an EMBL/GenBank/DDBJ whole genome shotgun (WGS) entry which is preliminary data.</text>
</comment>
<evidence type="ECO:0000313" key="1">
    <source>
        <dbReference type="EMBL" id="MBY4632098.1"/>
    </source>
</evidence>
<keyword evidence="2" id="KW-1185">Reference proteome</keyword>
<protein>
    <submittedName>
        <fullName evidence="1">Uncharacterized protein</fullName>
    </submittedName>
</protein>
<accession>A0ABS7M5C3</accession>